<accession>A0A0F9Z0I0</accession>
<evidence type="ECO:0000256" key="5">
    <source>
        <dbReference type="SAM" id="MobiDB-lite"/>
    </source>
</evidence>
<comment type="caution">
    <text evidence="7">The sequence shown here is derived from an EMBL/GenBank/DDBJ whole genome shotgun (WGS) entry which is preliminary data.</text>
</comment>
<name>A0A0F9Z0I0_9BACT</name>
<dbReference type="SMART" id="SM00937">
    <property type="entry name" value="PCRF"/>
    <property type="match status" value="1"/>
</dbReference>
<evidence type="ECO:0000313" key="8">
    <source>
        <dbReference type="Proteomes" id="UP000034349"/>
    </source>
</evidence>
<dbReference type="FunFam" id="3.30.70.1660:FF:000002">
    <property type="entry name" value="Peptide chain release factor 1"/>
    <property type="match status" value="1"/>
</dbReference>
<gene>
    <name evidence="7" type="ORF">UR23_C0005G0023</name>
</gene>
<reference evidence="7 8" key="1">
    <citation type="journal article" date="2015" name="Nature">
        <title>rRNA introns, odd ribosomes, and small enigmatic genomes across a large radiation of phyla.</title>
        <authorList>
            <person name="Brown C.T."/>
            <person name="Hug L.A."/>
            <person name="Thomas B.C."/>
            <person name="Sharon I."/>
            <person name="Castelle C.J."/>
            <person name="Singh A."/>
            <person name="Wilkins M.J."/>
            <person name="Williams K.H."/>
            <person name="Banfield J.F."/>
        </authorList>
    </citation>
    <scope>NUCLEOTIDE SEQUENCE [LARGE SCALE GENOMIC DNA]</scope>
</reference>
<evidence type="ECO:0000256" key="2">
    <source>
        <dbReference type="ARBA" id="ARBA00010835"/>
    </source>
</evidence>
<comment type="similarity">
    <text evidence="2">Belongs to the prokaryotic/mitochondrial release factor family.</text>
</comment>
<proteinExistence type="inferred from homology"/>
<comment type="function">
    <text evidence="1">Peptide chain release factor 1 directs the termination of translation in response to the peptide chain termination codons UAG and UAA.</text>
</comment>
<evidence type="ECO:0000256" key="3">
    <source>
        <dbReference type="ARBA" id="ARBA00022481"/>
    </source>
</evidence>
<dbReference type="Gene3D" id="3.30.70.1660">
    <property type="match status" value="1"/>
</dbReference>
<dbReference type="Pfam" id="PF00472">
    <property type="entry name" value="RF-1"/>
    <property type="match status" value="1"/>
</dbReference>
<dbReference type="PANTHER" id="PTHR43804:SF7">
    <property type="entry name" value="LD18447P"/>
    <property type="match status" value="1"/>
</dbReference>
<dbReference type="InterPro" id="IPR005139">
    <property type="entry name" value="PCRF"/>
</dbReference>
<evidence type="ECO:0000259" key="6">
    <source>
        <dbReference type="SMART" id="SM00937"/>
    </source>
</evidence>
<dbReference type="Proteomes" id="UP000034349">
    <property type="component" value="Unassembled WGS sequence"/>
</dbReference>
<dbReference type="Pfam" id="PF03462">
    <property type="entry name" value="PCRF"/>
    <property type="match status" value="1"/>
</dbReference>
<feature type="region of interest" description="Disordered" evidence="5">
    <location>
        <begin position="232"/>
        <end position="253"/>
    </location>
</feature>
<protein>
    <submittedName>
        <fullName evidence="7">Peptide chain release factor 1</fullName>
    </submittedName>
</protein>
<keyword evidence="4" id="KW-0648">Protein biosynthesis</keyword>
<dbReference type="GO" id="GO:0003747">
    <property type="term" value="F:translation release factor activity"/>
    <property type="evidence" value="ECO:0007669"/>
    <property type="project" value="InterPro"/>
</dbReference>
<dbReference type="SUPFAM" id="SSF75620">
    <property type="entry name" value="Release factor"/>
    <property type="match status" value="1"/>
</dbReference>
<dbReference type="InterPro" id="IPR000352">
    <property type="entry name" value="Pep_chain_release_fac_I"/>
</dbReference>
<evidence type="ECO:0000256" key="1">
    <source>
        <dbReference type="ARBA" id="ARBA00002986"/>
    </source>
</evidence>
<dbReference type="PATRIC" id="fig|1618475.3.peg.93"/>
<feature type="domain" description="Peptide chain release factor" evidence="6">
    <location>
        <begin position="12"/>
        <end position="126"/>
    </location>
</feature>
<keyword evidence="3" id="KW-0488">Methylation</keyword>
<dbReference type="InterPro" id="IPR045853">
    <property type="entry name" value="Pep_chain_release_fac_I_sf"/>
</dbReference>
<evidence type="ECO:0000256" key="4">
    <source>
        <dbReference type="ARBA" id="ARBA00022917"/>
    </source>
</evidence>
<dbReference type="GO" id="GO:0005737">
    <property type="term" value="C:cytoplasm"/>
    <property type="evidence" value="ECO:0007669"/>
    <property type="project" value="UniProtKB-ARBA"/>
</dbReference>
<dbReference type="EMBL" id="LBOK01000005">
    <property type="protein sequence ID" value="KKP37243.1"/>
    <property type="molecule type" value="Genomic_DNA"/>
</dbReference>
<dbReference type="Gene3D" id="6.10.140.1980">
    <property type="match status" value="1"/>
</dbReference>
<dbReference type="PANTHER" id="PTHR43804">
    <property type="entry name" value="LD18447P"/>
    <property type="match status" value="1"/>
</dbReference>
<evidence type="ECO:0000313" key="7">
    <source>
        <dbReference type="EMBL" id="KKP37243.1"/>
    </source>
</evidence>
<dbReference type="Gene3D" id="3.30.160.20">
    <property type="match status" value="1"/>
</dbReference>
<sequence>MTLQELKKRRNELGAMFSDPAIISNPDKIKSVSREYNEINKQISESERTIVKKDNSNKVIIEIRAGAGGDEAALFASELLRMYQLFAEKNNFKIKIIDESKTSIGGYKEVTVEINGKEIYSIFKNESGIHRVQRIPGTEKNGRLHTSTATVAVLPVMENLQIDIKPDELDYEITKSGGPGGQNVNKRMTAVRLIHKPTGIIVKSQNERSLEQNKQTALQVLKAKLFKFKQQEQDRELGNERKEQIGNADRSEKIRTYNFPQDRLTDHRINKKWHNLPSIMQGNINEIIKTTNQEL</sequence>
<dbReference type="InterPro" id="IPR050057">
    <property type="entry name" value="Prokaryotic/Mito_RF"/>
</dbReference>
<dbReference type="AlphaFoldDB" id="A0A0F9Z0I0"/>
<organism evidence="7 8">
    <name type="scientific">Candidatus Roizmanbacteria bacterium GW2011_GWA2_32_13</name>
    <dbReference type="NCBI Taxonomy" id="1618475"/>
    <lineage>
        <taxon>Bacteria</taxon>
        <taxon>Candidatus Roizmaniibacteriota</taxon>
    </lineage>
</organism>